<keyword evidence="8" id="KW-0732">Signal</keyword>
<dbReference type="InterPro" id="IPR001344">
    <property type="entry name" value="Chloro_AB-bd_pln"/>
</dbReference>
<comment type="subcellular location">
    <subcellularLocation>
        <location evidence="2">Plastid</location>
        <location evidence="2">Chloroplast</location>
    </subcellularLocation>
</comment>
<feature type="binding site" evidence="7">
    <location>
        <position position="177"/>
    </location>
    <ligand>
        <name>chlorophyll a</name>
        <dbReference type="ChEBI" id="CHEBI:58416"/>
        <label>1</label>
    </ligand>
</feature>
<name>A0A6T5PUU8_HETAK</name>
<sequence length="218" mass="23234">MSLKSVLVAAMAASASAFVAPTKLSGAVANSKSSLAMEFAGGLPGVAVEIGEFDPAGFSRRADEETLLFYRAAELKHGRVCMLAALGIFHQSLGVTWTTVKGDQTFSETKPVDALIKVWNERPGAVIQILLAIAAVEVLCASIQPYNAPGDFKWDPLRIRPEDPEELAELQTKELKNGRLAMIGVAGLAAQEYFTGQSIIQQLQSGHISPFNDGQGAF</sequence>
<keyword evidence="4" id="KW-0150">Chloroplast</keyword>
<feature type="binding site" evidence="7">
    <location>
        <position position="174"/>
    </location>
    <ligand>
        <name>chlorophyll a</name>
        <dbReference type="ChEBI" id="CHEBI:58416"/>
        <label>1</label>
    </ligand>
</feature>
<dbReference type="Gene3D" id="1.10.3460.10">
    <property type="entry name" value="Chlorophyll a/b binding protein domain"/>
    <property type="match status" value="1"/>
</dbReference>
<evidence type="ECO:0000256" key="8">
    <source>
        <dbReference type="SAM" id="SignalP"/>
    </source>
</evidence>
<evidence type="ECO:0008006" key="10">
    <source>
        <dbReference type="Google" id="ProtNLM"/>
    </source>
</evidence>
<feature type="chain" id="PRO_5030159677" description="Plastid light harvesting protein" evidence="8">
    <location>
        <begin position="18"/>
        <end position="218"/>
    </location>
</feature>
<feature type="binding site" evidence="7">
    <location>
        <position position="77"/>
    </location>
    <ligand>
        <name>chlorophyll a</name>
        <dbReference type="ChEBI" id="CHEBI:58416"/>
        <label>1</label>
    </ligand>
</feature>
<proteinExistence type="inferred from homology"/>
<feature type="binding site" evidence="7">
    <location>
        <position position="74"/>
    </location>
    <ligand>
        <name>chlorophyll a</name>
        <dbReference type="ChEBI" id="CHEBI:58416"/>
        <label>1</label>
    </ligand>
</feature>
<feature type="binding site" evidence="7">
    <location>
        <position position="179"/>
    </location>
    <ligand>
        <name>chlorophyll a</name>
        <dbReference type="ChEBI" id="CHEBI:58416"/>
        <label>1</label>
    </ligand>
</feature>
<reference evidence="9" key="1">
    <citation type="submission" date="2021-01" db="EMBL/GenBank/DDBJ databases">
        <authorList>
            <person name="Corre E."/>
            <person name="Pelletier E."/>
            <person name="Niang G."/>
            <person name="Scheremetjew M."/>
            <person name="Finn R."/>
            <person name="Kale V."/>
            <person name="Holt S."/>
            <person name="Cochrane G."/>
            <person name="Meng A."/>
            <person name="Brown T."/>
            <person name="Cohen L."/>
        </authorList>
    </citation>
    <scope>NUCLEOTIDE SEQUENCE</scope>
    <source>
        <strain evidence="9">CCMP3107</strain>
    </source>
</reference>
<protein>
    <recommendedName>
        <fullName evidence="10">Plastid light harvesting protein</fullName>
    </recommendedName>
</protein>
<dbReference type="Pfam" id="PF00504">
    <property type="entry name" value="Chloroa_b-bind"/>
    <property type="match status" value="1"/>
</dbReference>
<keyword evidence="6" id="KW-0934">Plastid</keyword>
<dbReference type="GO" id="GO:0016168">
    <property type="term" value="F:chlorophyll binding"/>
    <property type="evidence" value="ECO:0007669"/>
    <property type="project" value="UniProtKB-KW"/>
</dbReference>
<gene>
    <name evidence="9" type="ORF">HAKA00212_LOCUS13673</name>
</gene>
<feature type="binding site" evidence="7">
    <location>
        <position position="191"/>
    </location>
    <ligand>
        <name>chlorophyll a</name>
        <dbReference type="ChEBI" id="CHEBI:58416"/>
        <label>1</label>
    </ligand>
</feature>
<accession>A0A6T5PUU8</accession>
<dbReference type="PANTHER" id="PTHR21649">
    <property type="entry name" value="CHLOROPHYLL A/B BINDING PROTEIN"/>
    <property type="match status" value="1"/>
</dbReference>
<keyword evidence="7" id="KW-0148">Chlorophyll</keyword>
<evidence type="ECO:0000256" key="7">
    <source>
        <dbReference type="PIRSR" id="PIRSR601344-1"/>
    </source>
</evidence>
<feature type="signal peptide" evidence="8">
    <location>
        <begin position="1"/>
        <end position="17"/>
    </location>
</feature>
<organism evidence="9">
    <name type="scientific">Heterosigma akashiwo</name>
    <name type="common">Chromophytic alga</name>
    <name type="synonym">Heterosigma carterae</name>
    <dbReference type="NCBI Taxonomy" id="2829"/>
    <lineage>
        <taxon>Eukaryota</taxon>
        <taxon>Sar</taxon>
        <taxon>Stramenopiles</taxon>
        <taxon>Ochrophyta</taxon>
        <taxon>Raphidophyceae</taxon>
        <taxon>Chattonellales</taxon>
        <taxon>Chattonellaceae</taxon>
        <taxon>Heterosigma</taxon>
    </lineage>
</organism>
<evidence type="ECO:0000256" key="4">
    <source>
        <dbReference type="ARBA" id="ARBA00022528"/>
    </source>
</evidence>
<feature type="binding site" evidence="7">
    <location>
        <position position="59"/>
    </location>
    <ligand>
        <name>chlorophyll a</name>
        <dbReference type="ChEBI" id="CHEBI:58416"/>
        <label>1</label>
    </ligand>
</feature>
<keyword evidence="7" id="KW-0157">Chromophore</keyword>
<dbReference type="GO" id="GO:0009507">
    <property type="term" value="C:chloroplast"/>
    <property type="evidence" value="ECO:0007669"/>
    <property type="project" value="UniProtKB-SubCell"/>
</dbReference>
<comment type="similarity">
    <text evidence="3">Belongs to the fucoxanthin chlorophyll protein family.</text>
</comment>
<dbReference type="SUPFAM" id="SSF103511">
    <property type="entry name" value="Chlorophyll a-b binding protein"/>
    <property type="match status" value="1"/>
</dbReference>
<comment type="function">
    <text evidence="1">The light-harvesting complex (LHC) functions as a light receptor, it captures and delivers excitation energy to photosystems with which it is closely associated. Energy is transferred from the carotenoid and chlorophyll C (or B) to chlorophyll A and the photosynthetic reaction centers where it is used to synthesize ATP and reducing power.</text>
</comment>
<feature type="binding site" evidence="7">
    <location>
        <position position="173"/>
    </location>
    <ligand>
        <name>chlorophyll a</name>
        <dbReference type="ChEBI" id="CHEBI:58416"/>
        <label>1</label>
    </ligand>
</feature>
<dbReference type="AlphaFoldDB" id="A0A6T5PUU8"/>
<feature type="binding site" description="axial binding residue" evidence="7">
    <location>
        <position position="79"/>
    </location>
    <ligand>
        <name>chlorophyll b</name>
        <dbReference type="ChEBI" id="CHEBI:61721"/>
        <label>1</label>
    </ligand>
    <ligandPart>
        <name>Mg</name>
        <dbReference type="ChEBI" id="CHEBI:25107"/>
    </ligandPart>
</feature>
<dbReference type="GO" id="GO:0016020">
    <property type="term" value="C:membrane"/>
    <property type="evidence" value="ECO:0007669"/>
    <property type="project" value="InterPro"/>
</dbReference>
<dbReference type="EMBL" id="HBIU01029624">
    <property type="protein sequence ID" value="CAE0634933.1"/>
    <property type="molecule type" value="Transcribed_RNA"/>
</dbReference>
<evidence type="ECO:0000256" key="5">
    <source>
        <dbReference type="ARBA" id="ARBA00022531"/>
    </source>
</evidence>
<evidence type="ECO:0000313" key="9">
    <source>
        <dbReference type="EMBL" id="CAE0634933.1"/>
    </source>
</evidence>
<evidence type="ECO:0000256" key="3">
    <source>
        <dbReference type="ARBA" id="ARBA00005933"/>
    </source>
</evidence>
<dbReference type="GO" id="GO:0009765">
    <property type="term" value="P:photosynthesis, light harvesting"/>
    <property type="evidence" value="ECO:0007669"/>
    <property type="project" value="InterPro"/>
</dbReference>
<evidence type="ECO:0000256" key="2">
    <source>
        <dbReference type="ARBA" id="ARBA00004229"/>
    </source>
</evidence>
<evidence type="ECO:0000256" key="6">
    <source>
        <dbReference type="ARBA" id="ARBA00022640"/>
    </source>
</evidence>
<dbReference type="InterPro" id="IPR022796">
    <property type="entry name" value="Chloroa_b-bind"/>
</dbReference>
<keyword evidence="5" id="KW-0602">Photosynthesis</keyword>
<evidence type="ECO:0000256" key="1">
    <source>
        <dbReference type="ARBA" id="ARBA00004022"/>
    </source>
</evidence>